<evidence type="ECO:0000313" key="2">
    <source>
        <dbReference type="Proteomes" id="UP001056381"/>
    </source>
</evidence>
<evidence type="ECO:0000313" key="1">
    <source>
        <dbReference type="EMBL" id="URQ62900.1"/>
    </source>
</evidence>
<keyword evidence="2" id="KW-1185">Reference proteome</keyword>
<organism evidence="1 2">
    <name type="scientific">SAR86 cluster bacterium</name>
    <dbReference type="NCBI Taxonomy" id="2030880"/>
    <lineage>
        <taxon>Bacteria</taxon>
        <taxon>Pseudomonadati</taxon>
        <taxon>Pseudomonadota</taxon>
        <taxon>Gammaproteobacteria</taxon>
        <taxon>SAR86 cluster</taxon>
    </lineage>
</organism>
<dbReference type="EMBL" id="CP097966">
    <property type="protein sequence ID" value="URQ62900.1"/>
    <property type="molecule type" value="Genomic_DNA"/>
</dbReference>
<gene>
    <name evidence="1" type="ORF">M9B40_04030</name>
</gene>
<dbReference type="AlphaFoldDB" id="A0A368C1U2"/>
<sequence length="289" mass="31902">MKKFKLIFAVLFSNFLFSNQEVDIDSPEGWGMAFMTTSAQNLGQMPPHSVDFGDISISAELSSIPHLTEEQQKIGFGGLKDEDLNKSPAFGRLRANFGLPWNLNAEMSWTPPLEIDGAKPVGLWGAALSRPLINNEKIALGLRLFLLRGGAVASVTCDEDKIKYAPYTPQNNSGCVGLSDDKLQMDHEGAELFLSFNSSSEIHPWISFATSNLDNFVEIDAPLEIGREMVTIYSSGTTQTFSFGFHYDISENWNIGVASSFTPLDAQRPTSISGDDDFWNFRVGLTIRL</sequence>
<name>A0A368C1U2_9GAMM</name>
<proteinExistence type="predicted"/>
<accession>A0A368C1U2</accession>
<dbReference type="Proteomes" id="UP001056381">
    <property type="component" value="Chromosome"/>
</dbReference>
<reference evidence="1" key="1">
    <citation type="submission" date="2022-05" db="EMBL/GenBank/DDBJ databases">
        <title>Single-amplified genomics reveal most streamlined microbe among free-living bacteria.</title>
        <authorList>
            <person name="Roda-Garcia J."/>
            <person name="Haro-Moreno J.M."/>
            <person name="Rodriguez-Valera F."/>
            <person name="Almagro-Moreno S."/>
            <person name="Lopez-Perez M."/>
        </authorList>
    </citation>
    <scope>NUCLEOTIDE SEQUENCE</scope>
    <source>
        <strain evidence="1">TMED112-D2-2</strain>
    </source>
</reference>
<protein>
    <submittedName>
        <fullName evidence="1">Uncharacterized protein</fullName>
    </submittedName>
</protein>